<dbReference type="EMBL" id="CACVBM020000643">
    <property type="protein sequence ID" value="CAA7021664.1"/>
    <property type="molecule type" value="Genomic_DNA"/>
</dbReference>
<proteinExistence type="predicted"/>
<gene>
    <name evidence="3" type="ORF">MERR_LOCUS8899</name>
</gene>
<feature type="region of interest" description="Disordered" evidence="1">
    <location>
        <begin position="114"/>
        <end position="207"/>
    </location>
</feature>
<evidence type="ECO:0000256" key="1">
    <source>
        <dbReference type="SAM" id="MobiDB-lite"/>
    </source>
</evidence>
<accession>A0A6D2HZH5</accession>
<feature type="compositionally biased region" description="Polar residues" evidence="1">
    <location>
        <begin position="193"/>
        <end position="207"/>
    </location>
</feature>
<evidence type="ECO:0000313" key="3">
    <source>
        <dbReference type="EMBL" id="CAA7021664.1"/>
    </source>
</evidence>
<dbReference type="Proteomes" id="UP000467841">
    <property type="component" value="Unassembled WGS sequence"/>
</dbReference>
<feature type="compositionally biased region" description="Basic and acidic residues" evidence="1">
    <location>
        <begin position="142"/>
        <end position="191"/>
    </location>
</feature>
<dbReference type="PANTHER" id="PTHR31286:SF163">
    <property type="entry name" value="ZINC KNUCKLE CX2CX4HX4C DOMAIN-CONTAINING PROTEIN"/>
    <property type="match status" value="1"/>
</dbReference>
<dbReference type="InterPro" id="IPR025836">
    <property type="entry name" value="Zn_knuckle_CX2CX4HX4C"/>
</dbReference>
<reference evidence="3" key="1">
    <citation type="submission" date="2020-01" db="EMBL/GenBank/DDBJ databases">
        <authorList>
            <person name="Mishra B."/>
        </authorList>
    </citation>
    <scope>NUCLEOTIDE SEQUENCE [LARGE SCALE GENOMIC DNA]</scope>
</reference>
<evidence type="ECO:0000259" key="2">
    <source>
        <dbReference type="Pfam" id="PF14392"/>
    </source>
</evidence>
<protein>
    <recommendedName>
        <fullName evidence="2">Zinc knuckle CX2CX4HX4C domain-containing protein</fullName>
    </recommendedName>
</protein>
<dbReference type="OrthoDB" id="1108329at2759"/>
<feature type="domain" description="Zinc knuckle CX2CX4HX4C" evidence="2">
    <location>
        <begin position="68"/>
        <end position="111"/>
    </location>
</feature>
<dbReference type="PANTHER" id="PTHR31286">
    <property type="entry name" value="GLYCINE-RICH CELL WALL STRUCTURAL PROTEIN 1.8-LIKE"/>
    <property type="match status" value="1"/>
</dbReference>
<keyword evidence="4" id="KW-1185">Reference proteome</keyword>
<name>A0A6D2HZH5_9BRAS</name>
<comment type="caution">
    <text evidence="3">The sequence shown here is derived from an EMBL/GenBank/DDBJ whole genome shotgun (WGS) entry which is preliminary data.</text>
</comment>
<dbReference type="AlphaFoldDB" id="A0A6D2HZH5"/>
<feature type="compositionally biased region" description="Basic and acidic residues" evidence="1">
    <location>
        <begin position="114"/>
        <end position="128"/>
    </location>
</feature>
<dbReference type="InterPro" id="IPR040256">
    <property type="entry name" value="At4g02000-like"/>
</dbReference>
<evidence type="ECO:0000313" key="4">
    <source>
        <dbReference type="Proteomes" id="UP000467841"/>
    </source>
</evidence>
<sequence length="207" mass="24571">MVIVQRWKPIISPAFPSQIPFWIHLKGLPLHYWKEELICKIGREIGELLEFELSKTVAKVKISVNTLSPIVKETEIEFTTGEVALITLEYERLGLHCSVCNSLAHEYLDCQDRHRESNQTPSRHEESKSNTGNRLQEQVPKYPREEQQRREQRETEQKNTERRDRHGNLVRERPIYTNRGREPQHGYDRYRKTATNMRTSPRTPRRN</sequence>
<dbReference type="Pfam" id="PF14392">
    <property type="entry name" value="zf-CCHC_4"/>
    <property type="match status" value="1"/>
</dbReference>
<organism evidence="3 4">
    <name type="scientific">Microthlaspi erraticum</name>
    <dbReference type="NCBI Taxonomy" id="1685480"/>
    <lineage>
        <taxon>Eukaryota</taxon>
        <taxon>Viridiplantae</taxon>
        <taxon>Streptophyta</taxon>
        <taxon>Embryophyta</taxon>
        <taxon>Tracheophyta</taxon>
        <taxon>Spermatophyta</taxon>
        <taxon>Magnoliopsida</taxon>
        <taxon>eudicotyledons</taxon>
        <taxon>Gunneridae</taxon>
        <taxon>Pentapetalae</taxon>
        <taxon>rosids</taxon>
        <taxon>malvids</taxon>
        <taxon>Brassicales</taxon>
        <taxon>Brassicaceae</taxon>
        <taxon>Coluteocarpeae</taxon>
        <taxon>Microthlaspi</taxon>
    </lineage>
</organism>